<reference evidence="6 7" key="1">
    <citation type="submission" date="2017-03" db="EMBL/GenBank/DDBJ databases">
        <authorList>
            <person name="Afonso C.L."/>
            <person name="Miller P.J."/>
            <person name="Scott M.A."/>
            <person name="Spackman E."/>
            <person name="Goraichik I."/>
            <person name="Dimitrov K.M."/>
            <person name="Suarez D.L."/>
            <person name="Swayne D.E."/>
        </authorList>
    </citation>
    <scope>NUCLEOTIDE SEQUENCE [LARGE SCALE GENOMIC DNA]</scope>
    <source>
        <strain evidence="6 7">ATCC 51113</strain>
    </source>
</reference>
<evidence type="ECO:0000313" key="6">
    <source>
        <dbReference type="EMBL" id="OQM39967.1"/>
    </source>
</evidence>
<protein>
    <recommendedName>
        <fullName evidence="5">ABC transporter domain-containing protein</fullName>
    </recommendedName>
</protein>
<gene>
    <name evidence="6" type="ORF">BZK42_22220</name>
</gene>
<dbReference type="PANTHER" id="PTHR42734:SF6">
    <property type="entry name" value="MOLYBDATE IMPORT ATP-BINDING PROTEIN MOLC"/>
    <property type="match status" value="1"/>
</dbReference>
<evidence type="ECO:0000259" key="5">
    <source>
        <dbReference type="PROSITE" id="PS50893"/>
    </source>
</evidence>
<keyword evidence="2" id="KW-0813">Transport</keyword>
<feature type="domain" description="ABC transporter" evidence="5">
    <location>
        <begin position="9"/>
        <end position="233"/>
    </location>
</feature>
<dbReference type="PROSITE" id="PS50893">
    <property type="entry name" value="ABC_TRANSPORTER_2"/>
    <property type="match status" value="1"/>
</dbReference>
<dbReference type="InterPro" id="IPR050153">
    <property type="entry name" value="Metal_Ion_Import_ABC"/>
</dbReference>
<dbReference type="EMBL" id="NAEW01000015">
    <property type="protein sequence ID" value="OQM39967.1"/>
    <property type="molecule type" value="Genomic_DNA"/>
</dbReference>
<dbReference type="RefSeq" id="WP_080860250.1">
    <property type="nucleotide sequence ID" value="NZ_CP077405.1"/>
</dbReference>
<accession>A0A1V8NUF9</accession>
<dbReference type="GO" id="GO:0016887">
    <property type="term" value="F:ATP hydrolysis activity"/>
    <property type="evidence" value="ECO:0007669"/>
    <property type="project" value="InterPro"/>
</dbReference>
<comment type="similarity">
    <text evidence="1">Belongs to the ABC transporter superfamily.</text>
</comment>
<dbReference type="PROSITE" id="PS00211">
    <property type="entry name" value="ABC_TRANSPORTER_1"/>
    <property type="match status" value="1"/>
</dbReference>
<dbReference type="Pfam" id="PF00005">
    <property type="entry name" value="ABC_tran"/>
    <property type="match status" value="1"/>
</dbReference>
<dbReference type="SUPFAM" id="SSF52540">
    <property type="entry name" value="P-loop containing nucleoside triphosphate hydrolases"/>
    <property type="match status" value="1"/>
</dbReference>
<dbReference type="Proteomes" id="UP000192573">
    <property type="component" value="Unassembled WGS sequence"/>
</dbReference>
<evidence type="ECO:0000256" key="2">
    <source>
        <dbReference type="ARBA" id="ARBA00022448"/>
    </source>
</evidence>
<keyword evidence="3" id="KW-0547">Nucleotide-binding</keyword>
<evidence type="ECO:0000313" key="7">
    <source>
        <dbReference type="Proteomes" id="UP000192573"/>
    </source>
</evidence>
<dbReference type="InterPro" id="IPR017871">
    <property type="entry name" value="ABC_transporter-like_CS"/>
</dbReference>
<evidence type="ECO:0000256" key="1">
    <source>
        <dbReference type="ARBA" id="ARBA00005417"/>
    </source>
</evidence>
<evidence type="ECO:0000256" key="4">
    <source>
        <dbReference type="ARBA" id="ARBA00022840"/>
    </source>
</evidence>
<proteinExistence type="inferred from homology"/>
<dbReference type="SMART" id="SM00382">
    <property type="entry name" value="AAA"/>
    <property type="match status" value="1"/>
</dbReference>
<dbReference type="GO" id="GO:0005524">
    <property type="term" value="F:ATP binding"/>
    <property type="evidence" value="ECO:0007669"/>
    <property type="project" value="UniProtKB-KW"/>
</dbReference>
<organism evidence="6 7">
    <name type="scientific">Citrobacter braakii</name>
    <dbReference type="NCBI Taxonomy" id="57706"/>
    <lineage>
        <taxon>Bacteria</taxon>
        <taxon>Pseudomonadati</taxon>
        <taxon>Pseudomonadota</taxon>
        <taxon>Gammaproteobacteria</taxon>
        <taxon>Enterobacterales</taxon>
        <taxon>Enterobacteriaceae</taxon>
        <taxon>Citrobacter</taxon>
        <taxon>Citrobacter freundii complex</taxon>
    </lineage>
</organism>
<dbReference type="InterPro" id="IPR003593">
    <property type="entry name" value="AAA+_ATPase"/>
</dbReference>
<dbReference type="InterPro" id="IPR027417">
    <property type="entry name" value="P-loop_NTPase"/>
</dbReference>
<keyword evidence="4" id="KW-0067">ATP-binding</keyword>
<dbReference type="PANTHER" id="PTHR42734">
    <property type="entry name" value="METAL TRANSPORT SYSTEM ATP-BINDING PROTEIN TM_0124-RELATED"/>
    <property type="match status" value="1"/>
</dbReference>
<dbReference type="InterPro" id="IPR003439">
    <property type="entry name" value="ABC_transporter-like_ATP-bd"/>
</dbReference>
<dbReference type="Gene3D" id="3.40.50.300">
    <property type="entry name" value="P-loop containing nucleotide triphosphate hydrolases"/>
    <property type="match status" value="1"/>
</dbReference>
<dbReference type="AlphaFoldDB" id="A0A1V8NUF9"/>
<comment type="caution">
    <text evidence="6">The sequence shown here is derived from an EMBL/GenBank/DDBJ whole genome shotgun (WGS) entry which is preliminary data.</text>
</comment>
<sequence>MSQSATAMLSVHDITWGYSSRHSPILKNLSFSLPQGALCMILGANGAGKSTLLKLLADKLSCQQGHVSRGGDIAFVPQRTTVSLAVSVYETVLVGRAAHVGLLRAPNHQDYRICEQALGRVGLQHMASREFSSLSGGEQQLVLMAQALASEARIILLDEVTAAMDWRNQATILRLLQDLARQDYTISFITHSPQHALDFATHCLLMFPEGDWAFGSPSKIITDATLSRLYRLPVRCAEIEDRWVVIPQFTHQQGVPIP</sequence>
<name>A0A1V8NUF9_CITBR</name>
<evidence type="ECO:0000256" key="3">
    <source>
        <dbReference type="ARBA" id="ARBA00022741"/>
    </source>
</evidence>